<keyword evidence="2" id="KW-1185">Reference proteome</keyword>
<name>A0ABY8WVT3_9BACT</name>
<dbReference type="Proteomes" id="UP001177295">
    <property type="component" value="Chromosome"/>
</dbReference>
<accession>A0ABY8WVT3</accession>
<organism evidence="1 2">
    <name type="scientific">Candidatus Southlakia epibionticum</name>
    <dbReference type="NCBI Taxonomy" id="3043284"/>
    <lineage>
        <taxon>Bacteria</taxon>
        <taxon>Candidatus Saccharimonadota</taxon>
        <taxon>Candidatus Saccharimonadia</taxon>
        <taxon>Candidatus Saccharimonadales</taxon>
        <taxon>Candidatus Saccharimonadaceae</taxon>
        <taxon>Candidatus Southlakia</taxon>
    </lineage>
</organism>
<gene>
    <name evidence="1" type="ORF">SEML1_0480</name>
</gene>
<dbReference type="EMBL" id="CP124550">
    <property type="protein sequence ID" value="WIO46101.1"/>
    <property type="molecule type" value="Genomic_DNA"/>
</dbReference>
<evidence type="ECO:0000313" key="2">
    <source>
        <dbReference type="Proteomes" id="UP001177295"/>
    </source>
</evidence>
<reference evidence="1 2" key="1">
    <citation type="journal article" date="2023" name="Cell">
        <title>Genetic manipulation of Patescibacteria provides mechanistic insights into microbial dark matter and the epibiotic lifestyle.</title>
        <authorList>
            <person name="Wang Y."/>
            <person name="Gallagher L.A."/>
            <person name="Andrade P.A."/>
            <person name="Liu A."/>
            <person name="Humphreys I.R."/>
            <person name="Turkarslan S."/>
            <person name="Cutler K.J."/>
            <person name="Arrieta-Ortiz M.L."/>
            <person name="Li Y."/>
            <person name="Radey M.C."/>
            <person name="McLean J.S."/>
            <person name="Cong Q."/>
            <person name="Baker D."/>
            <person name="Baliga N.S."/>
            <person name="Peterson S.B."/>
            <person name="Mougous J.D."/>
        </authorList>
    </citation>
    <scope>NUCLEOTIDE SEQUENCE [LARGE SCALE GENOMIC DNA]</scope>
    <source>
        <strain evidence="1 2">ML1</strain>
    </source>
</reference>
<sequence>MPTIPKFASNKKYWQILNKLVFGDEVLCPRCHKGLHENYCNKYLWCKLCHKKYRPTSYQASWLYGMKLSPRQLCSSCSTVGKQNAQRKRHTY</sequence>
<proteinExistence type="predicted"/>
<evidence type="ECO:0000313" key="1">
    <source>
        <dbReference type="EMBL" id="WIO46101.1"/>
    </source>
</evidence>
<protein>
    <submittedName>
        <fullName evidence="1">Uncharacterized protein</fullName>
    </submittedName>
</protein>